<dbReference type="STRING" id="28189.CCYN74_120015"/>
<evidence type="ECO:0000313" key="3">
    <source>
        <dbReference type="EMBL" id="CEN32995.1"/>
    </source>
</evidence>
<dbReference type="Gene3D" id="3.40.30.10">
    <property type="entry name" value="Glutaredoxin"/>
    <property type="match status" value="1"/>
</dbReference>
<dbReference type="EMBL" id="CDOD01000005">
    <property type="protein sequence ID" value="CEN32995.1"/>
    <property type="molecule type" value="Genomic_DNA"/>
</dbReference>
<sequence length="183" mass="21417">MIKKIIAIAAFVLINVNLLSAQEIKWMTFNEAIAAQKKNPKKIFMDVYTVWCGPCQQLEKKTFNNKDVAKYINENYYAVKFNGEGNEVVNYKGQKFENKGYDPAKAQRRNAPHPFANYLQVQAYPTMMFFDEKGEFLQPLMGYFSPTQIEMFLKLFAKDDFKNIKSQEDFQNYQSNFKGTFKE</sequence>
<dbReference type="AlphaFoldDB" id="A0A0B7H0R3"/>
<dbReference type="InterPro" id="IPR017937">
    <property type="entry name" value="Thioredoxin_CS"/>
</dbReference>
<gene>
    <name evidence="3" type="ORF">CCYN2B_130016</name>
</gene>
<feature type="domain" description="Thioredoxin-like fold" evidence="2">
    <location>
        <begin position="37"/>
        <end position="151"/>
    </location>
</feature>
<keyword evidence="1" id="KW-0676">Redox-active center</keyword>
<keyword evidence="4" id="KW-1185">Reference proteome</keyword>
<accession>A0A0B7H0R3</accession>
<organism evidence="3 4">
    <name type="scientific">Capnocytophaga cynodegmi</name>
    <dbReference type="NCBI Taxonomy" id="28189"/>
    <lineage>
        <taxon>Bacteria</taxon>
        <taxon>Pseudomonadati</taxon>
        <taxon>Bacteroidota</taxon>
        <taxon>Flavobacteriia</taxon>
        <taxon>Flavobacteriales</taxon>
        <taxon>Flavobacteriaceae</taxon>
        <taxon>Capnocytophaga</taxon>
    </lineage>
</organism>
<dbReference type="InterPro" id="IPR036249">
    <property type="entry name" value="Thioredoxin-like_sf"/>
</dbReference>
<reference evidence="4" key="1">
    <citation type="submission" date="2015-01" db="EMBL/GenBank/DDBJ databases">
        <authorList>
            <person name="MANFREDI Pablo"/>
        </authorList>
    </citation>
    <scope>NUCLEOTIDE SEQUENCE [LARGE SCALE GENOMIC DNA]</scope>
    <source>
        <strain evidence="4">Ccyn2B</strain>
    </source>
</reference>
<proteinExistence type="predicted"/>
<evidence type="ECO:0000256" key="1">
    <source>
        <dbReference type="ARBA" id="ARBA00023284"/>
    </source>
</evidence>
<dbReference type="RefSeq" id="WP_041990499.1">
    <property type="nucleotide sequence ID" value="NZ_BOQG01000009.1"/>
</dbReference>
<dbReference type="InterPro" id="IPR012336">
    <property type="entry name" value="Thioredoxin-like_fold"/>
</dbReference>
<dbReference type="PROSITE" id="PS00194">
    <property type="entry name" value="THIOREDOXIN_1"/>
    <property type="match status" value="1"/>
</dbReference>
<protein>
    <recommendedName>
        <fullName evidence="2">Thioredoxin-like fold domain-containing protein</fullName>
    </recommendedName>
</protein>
<dbReference type="eggNOG" id="COG2143">
    <property type="taxonomic scope" value="Bacteria"/>
</dbReference>
<evidence type="ECO:0000313" key="4">
    <source>
        <dbReference type="Proteomes" id="UP000038055"/>
    </source>
</evidence>
<dbReference type="Pfam" id="PF13098">
    <property type="entry name" value="Thioredoxin_2"/>
    <property type="match status" value="1"/>
</dbReference>
<dbReference type="Proteomes" id="UP000038055">
    <property type="component" value="Unassembled WGS sequence"/>
</dbReference>
<evidence type="ECO:0000259" key="2">
    <source>
        <dbReference type="Pfam" id="PF13098"/>
    </source>
</evidence>
<dbReference type="SUPFAM" id="SSF52833">
    <property type="entry name" value="Thioredoxin-like"/>
    <property type="match status" value="1"/>
</dbReference>
<name>A0A0B7H0R3_9FLAO</name>